<evidence type="ECO:0000256" key="1">
    <source>
        <dbReference type="RuleBase" id="RU004003"/>
    </source>
</evidence>
<comment type="similarity">
    <text evidence="1">Belongs to the bacterial secretin family.</text>
</comment>
<dbReference type="PANTHER" id="PTHR30332:SF17">
    <property type="entry name" value="TYPE IV PILIATION SYSTEM PROTEIN DR_0774-RELATED"/>
    <property type="match status" value="1"/>
</dbReference>
<dbReference type="EMBL" id="JAWIIV010000050">
    <property type="protein sequence ID" value="MEC4723332.1"/>
    <property type="molecule type" value="Genomic_DNA"/>
</dbReference>
<feature type="compositionally biased region" description="Basic and acidic residues" evidence="2">
    <location>
        <begin position="84"/>
        <end position="93"/>
    </location>
</feature>
<dbReference type="PRINTS" id="PR00811">
    <property type="entry name" value="BCTERIALGSPD"/>
</dbReference>
<sequence>MNKRYSSIAVAAALAVISHAYAASPTSTRQTAAPAGGLKPCSSVSVDQPTSVTLGKSTVVKLDFPAVRMVVGGLSSSRAGSPVDADKDDKDSKSASASQQASPDGVADVNITLLSPTDLFVLGKKSGSMNLVLQGSDGRCAIKDVVVTLDPNTLQSKLAELLPEATGIKIRGAENALVLTGEVANAVVLDQVMSLATSYGDGKKIVNMLRVAAPQQVMLEVKIAEVSKTLLDRFGLDFTRLSSSTGRSRIISGIVGGGPAVIERYKPGLTWELERSRPFDAQISGVNDASLLGMDAEKKDGLVRVLAEPNIMAISGQQASFLSGGKIFIPVAQNTMAGGQTITLEEKEFGVGLKFMPTVLGDTRINLKLTSEVSELSQTGSPFTSLNGFTAVLPSMATRRADTTVQLNDGQSFVVAGLIKNNVSETISRFPGVGEVPILGALFRSTEFQNDKTELVFVVTPRLVKPITSDVVLPTDNHVVPNPAEVLFLGKAEGESEAKATQPDGISQSK</sequence>
<dbReference type="InterPro" id="IPR004846">
    <property type="entry name" value="T2SS/T3SS_dom"/>
</dbReference>
<evidence type="ECO:0000313" key="6">
    <source>
        <dbReference type="Proteomes" id="UP001352263"/>
    </source>
</evidence>
<keyword evidence="3" id="KW-0732">Signal</keyword>
<dbReference type="InterPro" id="IPR001775">
    <property type="entry name" value="GspD/PilQ"/>
</dbReference>
<comment type="caution">
    <text evidence="5">The sequence shown here is derived from an EMBL/GenBank/DDBJ whole genome shotgun (WGS) entry which is preliminary data.</text>
</comment>
<keyword evidence="6" id="KW-1185">Reference proteome</keyword>
<dbReference type="RefSeq" id="WP_326509953.1">
    <property type="nucleotide sequence ID" value="NZ_JAWIIV010000050.1"/>
</dbReference>
<dbReference type="InterPro" id="IPR050810">
    <property type="entry name" value="Bact_Secretion_Sys_Channel"/>
</dbReference>
<proteinExistence type="inferred from homology"/>
<reference evidence="5 6" key="1">
    <citation type="submission" date="2023-10" db="EMBL/GenBank/DDBJ databases">
        <title>Noviherbaspirillum sp. CPCC 100848 genome assembly.</title>
        <authorList>
            <person name="Li X.Y."/>
            <person name="Fang X.M."/>
        </authorList>
    </citation>
    <scope>NUCLEOTIDE SEQUENCE [LARGE SCALE GENOMIC DNA]</scope>
    <source>
        <strain evidence="5 6">CPCC 100848</strain>
    </source>
</reference>
<evidence type="ECO:0000256" key="2">
    <source>
        <dbReference type="SAM" id="MobiDB-lite"/>
    </source>
</evidence>
<dbReference type="Proteomes" id="UP001352263">
    <property type="component" value="Unassembled WGS sequence"/>
</dbReference>
<feature type="domain" description="Type II/III secretion system secretin-like" evidence="4">
    <location>
        <begin position="298"/>
        <end position="465"/>
    </location>
</feature>
<protein>
    <submittedName>
        <fullName evidence="5">Type II and III secretion system protein family protein</fullName>
    </submittedName>
</protein>
<dbReference type="PANTHER" id="PTHR30332">
    <property type="entry name" value="PROBABLE GENERAL SECRETION PATHWAY PROTEIN D"/>
    <property type="match status" value="1"/>
</dbReference>
<feature type="region of interest" description="Disordered" evidence="2">
    <location>
        <begin position="74"/>
        <end position="103"/>
    </location>
</feature>
<evidence type="ECO:0000259" key="4">
    <source>
        <dbReference type="Pfam" id="PF00263"/>
    </source>
</evidence>
<evidence type="ECO:0000313" key="5">
    <source>
        <dbReference type="EMBL" id="MEC4723332.1"/>
    </source>
</evidence>
<dbReference type="Pfam" id="PF00263">
    <property type="entry name" value="Secretin"/>
    <property type="match status" value="1"/>
</dbReference>
<evidence type="ECO:0000256" key="3">
    <source>
        <dbReference type="SAM" id="SignalP"/>
    </source>
</evidence>
<gene>
    <name evidence="5" type="ORF">RY831_29705</name>
</gene>
<feature type="chain" id="PRO_5046669073" evidence="3">
    <location>
        <begin position="23"/>
        <end position="510"/>
    </location>
</feature>
<feature type="signal peptide" evidence="3">
    <location>
        <begin position="1"/>
        <end position="22"/>
    </location>
</feature>
<accession>A0ABU6JI33</accession>
<name>A0ABU6JI33_9BURK</name>
<organism evidence="5 6">
    <name type="scientific">Noviherbaspirillum album</name>
    <dbReference type="NCBI Taxonomy" id="3080276"/>
    <lineage>
        <taxon>Bacteria</taxon>
        <taxon>Pseudomonadati</taxon>
        <taxon>Pseudomonadota</taxon>
        <taxon>Betaproteobacteria</taxon>
        <taxon>Burkholderiales</taxon>
        <taxon>Oxalobacteraceae</taxon>
        <taxon>Noviherbaspirillum</taxon>
    </lineage>
</organism>